<keyword evidence="3" id="KW-1185">Reference proteome</keyword>
<feature type="non-terminal residue" evidence="2">
    <location>
        <position position="128"/>
    </location>
</feature>
<dbReference type="Gene3D" id="1.20.5.400">
    <property type="match status" value="1"/>
</dbReference>
<feature type="region of interest" description="Disordered" evidence="1">
    <location>
        <begin position="24"/>
        <end position="50"/>
    </location>
</feature>
<reference evidence="2 3" key="1">
    <citation type="submission" date="2024-04" db="EMBL/GenBank/DDBJ databases">
        <authorList>
            <consortium name="Genoscope - CEA"/>
            <person name="William W."/>
        </authorList>
    </citation>
    <scope>NUCLEOTIDE SEQUENCE [LARGE SCALE GENOMIC DNA]</scope>
</reference>
<gene>
    <name evidence="2" type="ORF">GSLYS_00008646001</name>
</gene>
<dbReference type="EMBL" id="CAXITT010000179">
    <property type="protein sequence ID" value="CAL1534686.1"/>
    <property type="molecule type" value="Genomic_DNA"/>
</dbReference>
<feature type="compositionally biased region" description="Basic and acidic residues" evidence="1">
    <location>
        <begin position="25"/>
        <end position="36"/>
    </location>
</feature>
<protein>
    <submittedName>
        <fullName evidence="2">Uncharacterized protein</fullName>
    </submittedName>
</protein>
<evidence type="ECO:0000313" key="2">
    <source>
        <dbReference type="EMBL" id="CAL1534686.1"/>
    </source>
</evidence>
<feature type="compositionally biased region" description="Polar residues" evidence="1">
    <location>
        <begin position="37"/>
        <end position="48"/>
    </location>
</feature>
<sequence length="128" mass="14505">MKTNANSFESSQLAAQIKDLQQQLEEARKGARERSNFQRSNAIASRQSGELKFEKMQQDVKIKELTAERDALQKSNVMASKHTEELKLEKLQLDKKINELKGEKEALQSQVNSLMQSDANSVGINQLE</sequence>
<organism evidence="2 3">
    <name type="scientific">Lymnaea stagnalis</name>
    <name type="common">Great pond snail</name>
    <name type="synonym">Helix stagnalis</name>
    <dbReference type="NCBI Taxonomy" id="6523"/>
    <lineage>
        <taxon>Eukaryota</taxon>
        <taxon>Metazoa</taxon>
        <taxon>Spiralia</taxon>
        <taxon>Lophotrochozoa</taxon>
        <taxon>Mollusca</taxon>
        <taxon>Gastropoda</taxon>
        <taxon>Heterobranchia</taxon>
        <taxon>Euthyneura</taxon>
        <taxon>Panpulmonata</taxon>
        <taxon>Hygrophila</taxon>
        <taxon>Lymnaeoidea</taxon>
        <taxon>Lymnaeidae</taxon>
        <taxon>Lymnaea</taxon>
    </lineage>
</organism>
<dbReference type="AlphaFoldDB" id="A0AAV2HQT4"/>
<name>A0AAV2HQT4_LYMST</name>
<proteinExistence type="predicted"/>
<evidence type="ECO:0000313" key="3">
    <source>
        <dbReference type="Proteomes" id="UP001497497"/>
    </source>
</evidence>
<comment type="caution">
    <text evidence="2">The sequence shown here is derived from an EMBL/GenBank/DDBJ whole genome shotgun (WGS) entry which is preliminary data.</text>
</comment>
<dbReference type="Proteomes" id="UP001497497">
    <property type="component" value="Unassembled WGS sequence"/>
</dbReference>
<accession>A0AAV2HQT4</accession>
<evidence type="ECO:0000256" key="1">
    <source>
        <dbReference type="SAM" id="MobiDB-lite"/>
    </source>
</evidence>